<keyword evidence="3" id="KW-0272">Extracellular matrix</keyword>
<organism evidence="16 17">
    <name type="scientific">Takifugu rubripes</name>
    <name type="common">Japanese pufferfish</name>
    <name type="synonym">Fugu rubripes</name>
    <dbReference type="NCBI Taxonomy" id="31033"/>
    <lineage>
        <taxon>Eukaryota</taxon>
        <taxon>Metazoa</taxon>
        <taxon>Chordata</taxon>
        <taxon>Craniata</taxon>
        <taxon>Vertebrata</taxon>
        <taxon>Euteleostomi</taxon>
        <taxon>Actinopterygii</taxon>
        <taxon>Neopterygii</taxon>
        <taxon>Teleostei</taxon>
        <taxon>Neoteleostei</taxon>
        <taxon>Acanthomorphata</taxon>
        <taxon>Eupercaria</taxon>
        <taxon>Tetraodontiformes</taxon>
        <taxon>Tetradontoidea</taxon>
        <taxon>Tetraodontidae</taxon>
        <taxon>Takifugu</taxon>
    </lineage>
</organism>
<dbReference type="HOGENOM" id="CLU_001729_1_0_1"/>
<dbReference type="GO" id="GO:0007155">
    <property type="term" value="P:cell adhesion"/>
    <property type="evidence" value="ECO:0007669"/>
    <property type="project" value="UniProtKB-KW"/>
</dbReference>
<dbReference type="GO" id="GO:0009888">
    <property type="term" value="P:tissue development"/>
    <property type="evidence" value="ECO:0007669"/>
    <property type="project" value="TreeGrafter"/>
</dbReference>
<reference evidence="16" key="3">
    <citation type="submission" date="2025-09" db="UniProtKB">
        <authorList>
            <consortium name="Ensembl"/>
        </authorList>
    </citation>
    <scope>IDENTIFICATION</scope>
</reference>
<evidence type="ECO:0000313" key="16">
    <source>
        <dbReference type="Ensembl" id="ENSTRUP00000005796.3"/>
    </source>
</evidence>
<evidence type="ECO:0000256" key="11">
    <source>
        <dbReference type="ARBA" id="ARBA00023292"/>
    </source>
</evidence>
<dbReference type="PROSITE" id="PS01248">
    <property type="entry name" value="EGF_LAM_1"/>
    <property type="match status" value="1"/>
</dbReference>
<evidence type="ECO:0000259" key="15">
    <source>
        <dbReference type="PROSITE" id="PS51117"/>
    </source>
</evidence>
<proteinExistence type="predicted"/>
<dbReference type="GeneTree" id="ENSGT00940000156537"/>
<evidence type="ECO:0000256" key="7">
    <source>
        <dbReference type="ARBA" id="ARBA00022889"/>
    </source>
</evidence>
<feature type="domain" description="Laminin IV type A" evidence="14">
    <location>
        <begin position="453"/>
        <end position="511"/>
    </location>
</feature>
<dbReference type="FunFam" id="2.10.25.10:FF:000069">
    <property type="entry name" value="Laminin subunit alpha 1"/>
    <property type="match status" value="1"/>
</dbReference>
<dbReference type="PROSITE" id="PS51115">
    <property type="entry name" value="LAMININ_IVA"/>
    <property type="match status" value="1"/>
</dbReference>
<evidence type="ECO:0000256" key="3">
    <source>
        <dbReference type="ARBA" id="ARBA00022530"/>
    </source>
</evidence>
<feature type="disulfide bond" evidence="12">
    <location>
        <begin position="357"/>
        <end position="366"/>
    </location>
</feature>
<reference evidence="16 17" key="1">
    <citation type="journal article" date="2011" name="Genome Biol. Evol.">
        <title>Integration of the genetic map and genome assembly of fugu facilitates insights into distinct features of genome evolution in teleosts and mammals.</title>
        <authorList>
            <person name="Kai W."/>
            <person name="Kikuchi K."/>
            <person name="Tohari S."/>
            <person name="Chew A.K."/>
            <person name="Tay A."/>
            <person name="Fujiwara A."/>
            <person name="Hosoya S."/>
            <person name="Suetake H."/>
            <person name="Naruse K."/>
            <person name="Brenner S."/>
            <person name="Suzuki Y."/>
            <person name="Venkatesh B."/>
        </authorList>
    </citation>
    <scope>NUCLEOTIDE SEQUENCE [LARGE SCALE GENOMIC DNA]</scope>
</reference>
<dbReference type="OMA" id="PCNCQSE"/>
<keyword evidence="8" id="KW-0175">Coiled coil</keyword>
<keyword evidence="4" id="KW-0732">Signal</keyword>
<dbReference type="InterPro" id="IPR008211">
    <property type="entry name" value="Laminin_N"/>
</dbReference>
<dbReference type="CDD" id="cd00055">
    <property type="entry name" value="EGF_Lam"/>
    <property type="match status" value="3"/>
</dbReference>
<name>H2S075_TAKRU</name>
<evidence type="ECO:0000256" key="10">
    <source>
        <dbReference type="ARBA" id="ARBA00023180"/>
    </source>
</evidence>
<evidence type="ECO:0000256" key="5">
    <source>
        <dbReference type="ARBA" id="ARBA00022737"/>
    </source>
</evidence>
<dbReference type="Pfam" id="PF00053">
    <property type="entry name" value="EGF_laminin"/>
    <property type="match status" value="3"/>
</dbReference>
<dbReference type="Proteomes" id="UP000005226">
    <property type="component" value="Chromosome 3"/>
</dbReference>
<dbReference type="Ensembl" id="ENSTRUT00000005832.3">
    <property type="protein sequence ID" value="ENSTRUP00000005796.3"/>
    <property type="gene ID" value="ENSTRUG00000029497.1"/>
</dbReference>
<feature type="domain" description="Laminin EGF-like" evidence="13">
    <location>
        <begin position="335"/>
        <end position="381"/>
    </location>
</feature>
<dbReference type="FunFam" id="2.60.120.260:FF:000022">
    <property type="entry name" value="Laminin subunit alpha 5"/>
    <property type="match status" value="1"/>
</dbReference>
<dbReference type="GO" id="GO:0005576">
    <property type="term" value="C:extracellular region"/>
    <property type="evidence" value="ECO:0007669"/>
    <property type="project" value="UniProtKB-ARBA"/>
</dbReference>
<keyword evidence="2" id="KW-0964">Secreted</keyword>
<evidence type="ECO:0000256" key="8">
    <source>
        <dbReference type="ARBA" id="ARBA00023054"/>
    </source>
</evidence>
<keyword evidence="11 12" id="KW-0424">Laminin EGF-like domain</keyword>
<keyword evidence="7" id="KW-0130">Cell adhesion</keyword>
<dbReference type="FunFam" id="2.10.25.10:FF:000084">
    <property type="entry name" value="Laminin subunit alpha 3"/>
    <property type="match status" value="1"/>
</dbReference>
<protein>
    <recommendedName>
        <fullName evidence="18">Laminin, alpha 5</fullName>
    </recommendedName>
</protein>
<dbReference type="SMART" id="SM00136">
    <property type="entry name" value="LamNT"/>
    <property type="match status" value="1"/>
</dbReference>
<dbReference type="AlphaFoldDB" id="H2S075"/>
<keyword evidence="17" id="KW-1185">Reference proteome</keyword>
<dbReference type="PROSITE" id="PS51117">
    <property type="entry name" value="LAMININ_NTER"/>
    <property type="match status" value="1"/>
</dbReference>
<dbReference type="PROSITE" id="PS50027">
    <property type="entry name" value="EGF_LAM_2"/>
    <property type="match status" value="2"/>
</dbReference>
<evidence type="ECO:0000256" key="9">
    <source>
        <dbReference type="ARBA" id="ARBA00023157"/>
    </source>
</evidence>
<evidence type="ECO:0000256" key="4">
    <source>
        <dbReference type="ARBA" id="ARBA00022729"/>
    </source>
</evidence>
<evidence type="ECO:0000256" key="12">
    <source>
        <dbReference type="PROSITE-ProRule" id="PRU00460"/>
    </source>
</evidence>
<dbReference type="SMART" id="SM00180">
    <property type="entry name" value="EGF_Lam"/>
    <property type="match status" value="4"/>
</dbReference>
<accession>H2S075</accession>
<reference evidence="16" key="2">
    <citation type="submission" date="2025-08" db="UniProtKB">
        <authorList>
            <consortium name="Ensembl"/>
        </authorList>
    </citation>
    <scope>IDENTIFICATION</scope>
</reference>
<sequence>GSRVIYVHVSFQGQYCDICSRGDNDRAHPITNAIDGTERWWQSPPLSRNTEYNEVNVTLDLGQLFHVAYVLVKFANSPRPDLWVLERSVDFGQTYRPWQFFASSKTECIERFGQRTIERINNDDDIICTTEYSRIVPLENGEIVVSLVNGRPGALNFSYSPVLRDFTKATNIRLRFLRTNTLLGHLMGKALRDPTVTRRYYYSIKDISIGGRCVCNGHAEACNAKDPNDPYKLQCDCQHNTCGVSCDQCCPGYRQLPWKPATTYSANECEPCNCHRHSFDCYYDPEVDQRRGSLDAHGHYRGGGVCLNCQHHTTGVNCEPMWALFSAASPVFPVCTCDPHTSLDISCTTSGHCRCQCKNNVVGRQCDRCAPGFHGYPNCRPCNCNEAGTEEQVCDSVSGQCLCKENVQGSRCDQCKVGTFHLDPTNPKGCTSCFCFGATDRCRSSEKRRTEIMNMEGWVLLGADRQEVPVTVYPGQDLVEADLSDIPDVYQDLYWHAPKTYLGDKVRGAAT</sequence>
<dbReference type="PRINTS" id="PR00011">
    <property type="entry name" value="EGFLAMININ"/>
</dbReference>
<dbReference type="Gene3D" id="2.10.25.10">
    <property type="entry name" value="Laminin"/>
    <property type="match status" value="3"/>
</dbReference>
<evidence type="ECO:0000313" key="17">
    <source>
        <dbReference type="Proteomes" id="UP000005226"/>
    </source>
</evidence>
<feature type="disulfide bond" evidence="12">
    <location>
        <begin position="384"/>
        <end position="401"/>
    </location>
</feature>
<dbReference type="Pfam" id="PF00055">
    <property type="entry name" value="Laminin_N"/>
    <property type="match status" value="1"/>
</dbReference>
<keyword evidence="10" id="KW-0325">Glycoprotein</keyword>
<feature type="domain" description="Laminin N-terminal" evidence="15">
    <location>
        <begin position="1"/>
        <end position="212"/>
    </location>
</feature>
<evidence type="ECO:0000256" key="6">
    <source>
        <dbReference type="ARBA" id="ARBA00022869"/>
    </source>
</evidence>
<dbReference type="GO" id="GO:0005604">
    <property type="term" value="C:basement membrane"/>
    <property type="evidence" value="ECO:0007669"/>
    <property type="project" value="UniProtKB-SubCell"/>
</dbReference>
<evidence type="ECO:0000259" key="13">
    <source>
        <dbReference type="PROSITE" id="PS50027"/>
    </source>
</evidence>
<dbReference type="Gene3D" id="2.60.120.260">
    <property type="entry name" value="Galactose-binding domain-like"/>
    <property type="match status" value="1"/>
</dbReference>
<evidence type="ECO:0000256" key="1">
    <source>
        <dbReference type="ARBA" id="ARBA00004302"/>
    </source>
</evidence>
<dbReference type="GO" id="GO:0009887">
    <property type="term" value="P:animal organ morphogenesis"/>
    <property type="evidence" value="ECO:0007669"/>
    <property type="project" value="TreeGrafter"/>
</dbReference>
<keyword evidence="5" id="KW-0677">Repeat</keyword>
<evidence type="ECO:0008006" key="18">
    <source>
        <dbReference type="Google" id="ProtNLM"/>
    </source>
</evidence>
<comment type="subcellular location">
    <subcellularLocation>
        <location evidence="1">Secreted</location>
        <location evidence="1">Extracellular space</location>
        <location evidence="1">Extracellular matrix</location>
        <location evidence="1">Basement membrane</location>
    </subcellularLocation>
</comment>
<dbReference type="GO" id="GO:0007411">
    <property type="term" value="P:axon guidance"/>
    <property type="evidence" value="ECO:0007669"/>
    <property type="project" value="TreeGrafter"/>
</dbReference>
<dbReference type="InParanoid" id="H2S075"/>
<dbReference type="PANTHER" id="PTHR10574">
    <property type="entry name" value="NETRIN/LAMININ-RELATED"/>
    <property type="match status" value="1"/>
</dbReference>
<dbReference type="SUPFAM" id="SSF57196">
    <property type="entry name" value="EGF/Laminin"/>
    <property type="match status" value="3"/>
</dbReference>
<feature type="disulfide bond" evidence="12">
    <location>
        <begin position="335"/>
        <end position="347"/>
    </location>
</feature>
<comment type="caution">
    <text evidence="12">Lacks conserved residue(s) required for the propagation of feature annotation.</text>
</comment>
<dbReference type="InterPro" id="IPR002049">
    <property type="entry name" value="LE_dom"/>
</dbReference>
<evidence type="ECO:0000259" key="14">
    <source>
        <dbReference type="PROSITE" id="PS51115"/>
    </source>
</evidence>
<keyword evidence="6" id="KW-0084">Basement membrane</keyword>
<dbReference type="PANTHER" id="PTHR10574:SF406">
    <property type="entry name" value="LAMININ SUBUNIT ALPHA 5"/>
    <property type="match status" value="1"/>
</dbReference>
<evidence type="ECO:0000256" key="2">
    <source>
        <dbReference type="ARBA" id="ARBA00022525"/>
    </source>
</evidence>
<dbReference type="InterPro" id="IPR050440">
    <property type="entry name" value="Laminin/Netrin_ECM"/>
</dbReference>
<feature type="disulfide bond" evidence="12">
    <location>
        <begin position="403"/>
        <end position="412"/>
    </location>
</feature>
<dbReference type="GO" id="GO:0005201">
    <property type="term" value="F:extracellular matrix structural constituent"/>
    <property type="evidence" value="ECO:0007669"/>
    <property type="project" value="TreeGrafter"/>
</dbReference>
<keyword evidence="9 12" id="KW-1015">Disulfide bond</keyword>
<feature type="disulfide bond" evidence="12">
    <location>
        <begin position="382"/>
        <end position="394"/>
    </location>
</feature>
<dbReference type="InterPro" id="IPR000034">
    <property type="entry name" value="Laminin_IV"/>
</dbReference>
<feature type="domain" description="Laminin EGF-like" evidence="13">
    <location>
        <begin position="382"/>
        <end position="432"/>
    </location>
</feature>